<keyword evidence="4" id="KW-0732">Signal</keyword>
<dbReference type="InterPro" id="IPR001375">
    <property type="entry name" value="Peptidase_S9_cat"/>
</dbReference>
<proteinExistence type="predicted"/>
<dbReference type="Gene3D" id="2.140.10.30">
    <property type="entry name" value="Dipeptidylpeptidase IV, N-terminal domain"/>
    <property type="match status" value="2"/>
</dbReference>
<dbReference type="GO" id="GO:0006508">
    <property type="term" value="P:proteolysis"/>
    <property type="evidence" value="ECO:0007669"/>
    <property type="project" value="UniProtKB-KW"/>
</dbReference>
<dbReference type="GO" id="GO:0008239">
    <property type="term" value="F:dipeptidyl-peptidase activity"/>
    <property type="evidence" value="ECO:0007669"/>
    <property type="project" value="TreeGrafter"/>
</dbReference>
<keyword evidence="2" id="KW-0378">Hydrolase</keyword>
<feature type="domain" description="Dipeptidylpeptidase IV N-terminal" evidence="6">
    <location>
        <begin position="129"/>
        <end position="178"/>
    </location>
</feature>
<evidence type="ECO:0000256" key="2">
    <source>
        <dbReference type="ARBA" id="ARBA00022801"/>
    </source>
</evidence>
<feature type="domain" description="Dipeptidylpeptidase IV N-terminal" evidence="6">
    <location>
        <begin position="357"/>
        <end position="530"/>
    </location>
</feature>
<dbReference type="InterPro" id="IPR002469">
    <property type="entry name" value="Peptidase_S9B_N"/>
</dbReference>
<dbReference type="RefSeq" id="WP_124878087.1">
    <property type="nucleotide sequence ID" value="NZ_RQJO01000011.1"/>
</dbReference>
<dbReference type="AlphaFoldDB" id="A0A3P1BGL5"/>
<dbReference type="PANTHER" id="PTHR11731:SF193">
    <property type="entry name" value="DIPEPTIDYL PEPTIDASE 9"/>
    <property type="match status" value="1"/>
</dbReference>
<feature type="domain" description="Peptidase S9 prolyl oligopeptidase catalytic" evidence="5">
    <location>
        <begin position="634"/>
        <end position="827"/>
    </location>
</feature>
<feature type="region of interest" description="Disordered" evidence="3">
    <location>
        <begin position="319"/>
        <end position="343"/>
    </location>
</feature>
<dbReference type="Gene3D" id="3.40.50.1820">
    <property type="entry name" value="alpha/beta hydrolase"/>
    <property type="match status" value="1"/>
</dbReference>
<reference evidence="7 8" key="1">
    <citation type="submission" date="2018-11" db="EMBL/GenBank/DDBJ databases">
        <authorList>
            <person name="Zhou Z."/>
            <person name="Wang G."/>
        </authorList>
    </citation>
    <scope>NUCLEOTIDE SEQUENCE [LARGE SCALE GENOMIC DNA]</scope>
    <source>
        <strain evidence="7 8">KCTC52004</strain>
    </source>
</reference>
<dbReference type="Proteomes" id="UP000271925">
    <property type="component" value="Unassembled WGS sequence"/>
</dbReference>
<dbReference type="InterPro" id="IPR050278">
    <property type="entry name" value="Serine_Prot_S9B/DPPIV"/>
</dbReference>
<keyword evidence="1" id="KW-0645">Protease</keyword>
<sequence length="829" mass="92930">MKQLFIGLGCLLIVSATAQTPTPPPSQLTVEKIMQDPKSWIGTSPSGIFWAEDSKTIYFNWNPVQAKGDSLYKIVLSGDRKPVKVSPAERQKLSPATGGSYNRAHTLKLYEKDGDLFLLDTKPGKTGSFTVRQLTNTVERESNPVFSGDEQRVVFVRANNLFTLSLANGELTQVTNLDSGTKKVTPKTNDQEAWLKRDQLALFDVLKERKAKKDEGEKITKTDQPKRPKQFYTDGRTVQNPQLSPDGRFVTFSLLKSAQGAKTAIVPSYVTESGFTEDLTARTKVGAPFSSSEFYVYDIQRDTIQAVSTKTIPGITDSPDYAKTAPVPASVPDGTIKRGPSAGEITADTTRKVTKPANRAVTISGPIWSEDGKNAVVTIRSFDNKDRWIMLLDPATRQLKLLDRQRDEAWVSGFGPQSGTSGFLADHQTFYFLSEADGYSHVYTVNVATGEKKQLTKGKFEVQQIQLSKDKNYFYLTTNEVHPGEQHFYRMAVTGGERTKLTTMTGANDVTLSPDETQLAVRYSYSNKPWELVLMNRRAAPNEPLTMNTGKKKAIVSTTPVQLTQSLTPEFQAYPWRDPAIVTIPARDGQTIYGRLFKPAKPNGKAVLFVHGAGYLQNAHKWWSQYFREYMFHNLLADKGYTVLDVDYRASAGYGRDWRTGIYRHMGGKDLTDNIDAVQWLVKEHGVDAKRIGLYGGSYGGFITLMAMFTTPEVFAAGAALRPVTDWAAYNHGYTANILNEPYTDTLAYRRSSPIYFANGLKGHLLICHGMVDVNVHYQDVVRLTQRLIELRKENWEVASYPLEDHGFVEPTSWMDEYKRILKLFEERL</sequence>
<comment type="caution">
    <text evidence="7">The sequence shown here is derived from an EMBL/GenBank/DDBJ whole genome shotgun (WGS) entry which is preliminary data.</text>
</comment>
<evidence type="ECO:0000256" key="1">
    <source>
        <dbReference type="ARBA" id="ARBA00022670"/>
    </source>
</evidence>
<feature type="signal peptide" evidence="4">
    <location>
        <begin position="1"/>
        <end position="18"/>
    </location>
</feature>
<dbReference type="InterPro" id="IPR002471">
    <property type="entry name" value="Pept_S9_AS"/>
</dbReference>
<dbReference type="InterPro" id="IPR029058">
    <property type="entry name" value="AB_hydrolase_fold"/>
</dbReference>
<organism evidence="7 8">
    <name type="scientific">Larkinella rosea</name>
    <dbReference type="NCBI Taxonomy" id="2025312"/>
    <lineage>
        <taxon>Bacteria</taxon>
        <taxon>Pseudomonadati</taxon>
        <taxon>Bacteroidota</taxon>
        <taxon>Cytophagia</taxon>
        <taxon>Cytophagales</taxon>
        <taxon>Spirosomataceae</taxon>
        <taxon>Larkinella</taxon>
    </lineage>
</organism>
<name>A0A3P1BGL5_9BACT</name>
<evidence type="ECO:0000259" key="5">
    <source>
        <dbReference type="Pfam" id="PF00326"/>
    </source>
</evidence>
<protein>
    <submittedName>
        <fullName evidence="7">S9 family peptidase</fullName>
    </submittedName>
</protein>
<evidence type="ECO:0000313" key="7">
    <source>
        <dbReference type="EMBL" id="RRB00056.1"/>
    </source>
</evidence>
<feature type="chain" id="PRO_5018109065" evidence="4">
    <location>
        <begin position="19"/>
        <end position="829"/>
    </location>
</feature>
<dbReference type="EMBL" id="RQJO01000011">
    <property type="protein sequence ID" value="RRB00056.1"/>
    <property type="molecule type" value="Genomic_DNA"/>
</dbReference>
<dbReference type="PROSITE" id="PS00708">
    <property type="entry name" value="PRO_ENDOPEP_SER"/>
    <property type="match status" value="1"/>
</dbReference>
<evidence type="ECO:0000256" key="4">
    <source>
        <dbReference type="SAM" id="SignalP"/>
    </source>
</evidence>
<dbReference type="Pfam" id="PF00930">
    <property type="entry name" value="DPPIV_N"/>
    <property type="match status" value="2"/>
</dbReference>
<dbReference type="OrthoDB" id="9812921at2"/>
<evidence type="ECO:0000313" key="8">
    <source>
        <dbReference type="Proteomes" id="UP000271925"/>
    </source>
</evidence>
<accession>A0A3P1BGL5</accession>
<dbReference type="SUPFAM" id="SSF82171">
    <property type="entry name" value="DPP6 N-terminal domain-like"/>
    <property type="match status" value="1"/>
</dbReference>
<dbReference type="GO" id="GO:0004252">
    <property type="term" value="F:serine-type endopeptidase activity"/>
    <property type="evidence" value="ECO:0007669"/>
    <property type="project" value="InterPro"/>
</dbReference>
<evidence type="ECO:0000259" key="6">
    <source>
        <dbReference type="Pfam" id="PF00930"/>
    </source>
</evidence>
<dbReference type="SUPFAM" id="SSF53474">
    <property type="entry name" value="alpha/beta-Hydrolases"/>
    <property type="match status" value="1"/>
</dbReference>
<keyword evidence="8" id="KW-1185">Reference proteome</keyword>
<dbReference type="PANTHER" id="PTHR11731">
    <property type="entry name" value="PROTEASE FAMILY S9B,C DIPEPTIDYL-PEPTIDASE IV-RELATED"/>
    <property type="match status" value="1"/>
</dbReference>
<evidence type="ECO:0000256" key="3">
    <source>
        <dbReference type="SAM" id="MobiDB-lite"/>
    </source>
</evidence>
<gene>
    <name evidence="7" type="ORF">EHT25_25870</name>
</gene>
<dbReference type="Pfam" id="PF00326">
    <property type="entry name" value="Peptidase_S9"/>
    <property type="match status" value="1"/>
</dbReference>